<gene>
    <name evidence="7" type="ORF">E8L99_02675</name>
</gene>
<dbReference type="InterPro" id="IPR018313">
    <property type="entry name" value="SBP_3_CS"/>
</dbReference>
<feature type="chain" id="PRO_5020275934" evidence="5">
    <location>
        <begin position="25"/>
        <end position="341"/>
    </location>
</feature>
<feature type="domain" description="Solute-binding protein family 3/N-terminal" evidence="6">
    <location>
        <begin position="37"/>
        <end position="266"/>
    </location>
</feature>
<evidence type="ECO:0000256" key="4">
    <source>
        <dbReference type="RuleBase" id="RU003744"/>
    </source>
</evidence>
<dbReference type="EMBL" id="CP039865">
    <property type="protein sequence ID" value="QCK84760.1"/>
    <property type="molecule type" value="Genomic_DNA"/>
</dbReference>
<evidence type="ECO:0000256" key="2">
    <source>
        <dbReference type="ARBA" id="ARBA00022448"/>
    </source>
</evidence>
<dbReference type="PROSITE" id="PS01039">
    <property type="entry name" value="SBP_BACTERIAL_3"/>
    <property type="match status" value="1"/>
</dbReference>
<dbReference type="Gene3D" id="3.40.190.10">
    <property type="entry name" value="Periplasmic binding protein-like II"/>
    <property type="match status" value="2"/>
</dbReference>
<feature type="signal peptide" evidence="5">
    <location>
        <begin position="1"/>
        <end position="24"/>
    </location>
</feature>
<dbReference type="GO" id="GO:0006865">
    <property type="term" value="P:amino acid transport"/>
    <property type="evidence" value="ECO:0007669"/>
    <property type="project" value="TreeGrafter"/>
</dbReference>
<dbReference type="OrthoDB" id="9777941at2"/>
<dbReference type="CDD" id="cd13692">
    <property type="entry name" value="PBP2_BztA"/>
    <property type="match status" value="1"/>
</dbReference>
<dbReference type="PANTHER" id="PTHR30085">
    <property type="entry name" value="AMINO ACID ABC TRANSPORTER PERMEASE"/>
    <property type="match status" value="1"/>
</dbReference>
<name>A0A4D7Q9F0_9HYPH</name>
<sequence length="341" mass="36518">MTVRAFRLLRTLATLATLSVPAVAAAGTLDTVRQRGTLQCGVSQGLPGFSDRNAQGEWSGFDVDFCKALAAAIFDDPAKVTYVPLSAAERFDALKAGRIDVLSRNSTWTLEREAKLGLLFAGITYHDGQGFLVMRRPNITSALELTGAKICVQTGTSGEPNVVDFFRANSMQMEIKAYPTAAEALAALAGGACDVLTNDQSGLYAMRLQLPKPGDALILPDIISKEPLGPVVRNDDLVWFNAVKWVGHALVNAEELGISRATVAEALASTKPAVRRFTGAEGDLGRDLGLDNAWAIRSVRAVGNYAEVYERNVGANSRLGIPRGLNQLWTMGGILYAPPLR</sequence>
<dbReference type="KEGG" id="paqt:E8L99_02675"/>
<accession>A0A4D7Q9F0</accession>
<evidence type="ECO:0000256" key="5">
    <source>
        <dbReference type="SAM" id="SignalP"/>
    </source>
</evidence>
<evidence type="ECO:0000256" key="3">
    <source>
        <dbReference type="ARBA" id="ARBA00022729"/>
    </source>
</evidence>
<evidence type="ECO:0000313" key="7">
    <source>
        <dbReference type="EMBL" id="QCK84760.1"/>
    </source>
</evidence>
<reference evidence="7 8" key="1">
    <citation type="submission" date="2019-04" db="EMBL/GenBank/DDBJ databases">
        <title>Phreatobacter aquaticus sp. nov.</title>
        <authorList>
            <person name="Choi A."/>
            <person name="Baek K."/>
        </authorList>
    </citation>
    <scope>NUCLEOTIDE SEQUENCE [LARGE SCALE GENOMIC DNA]</scope>
    <source>
        <strain evidence="7 8">NMCR1094</strain>
    </source>
</reference>
<dbReference type="SUPFAM" id="SSF53850">
    <property type="entry name" value="Periplasmic binding protein-like II"/>
    <property type="match status" value="1"/>
</dbReference>
<keyword evidence="8" id="KW-1185">Reference proteome</keyword>
<evidence type="ECO:0000256" key="1">
    <source>
        <dbReference type="ARBA" id="ARBA00010333"/>
    </source>
</evidence>
<protein>
    <submittedName>
        <fullName evidence="7">Amino acid ABC transporter substrate-binding protein</fullName>
    </submittedName>
</protein>
<dbReference type="InterPro" id="IPR001638">
    <property type="entry name" value="Solute-binding_3/MltF_N"/>
</dbReference>
<organism evidence="7 8">
    <name type="scientific">Phreatobacter aquaticus</name>
    <dbReference type="NCBI Taxonomy" id="2570229"/>
    <lineage>
        <taxon>Bacteria</taxon>
        <taxon>Pseudomonadati</taxon>
        <taxon>Pseudomonadota</taxon>
        <taxon>Alphaproteobacteria</taxon>
        <taxon>Hyphomicrobiales</taxon>
        <taxon>Phreatobacteraceae</taxon>
        <taxon>Phreatobacter</taxon>
    </lineage>
</organism>
<evidence type="ECO:0000313" key="8">
    <source>
        <dbReference type="Proteomes" id="UP000298588"/>
    </source>
</evidence>
<dbReference type="AlphaFoldDB" id="A0A4D7Q9F0"/>
<dbReference type="Pfam" id="PF00497">
    <property type="entry name" value="SBP_bac_3"/>
    <property type="match status" value="1"/>
</dbReference>
<keyword evidence="3 5" id="KW-0732">Signal</keyword>
<dbReference type="InterPro" id="IPR051455">
    <property type="entry name" value="Bact_solute-bind_prot3"/>
</dbReference>
<dbReference type="SMART" id="SM00062">
    <property type="entry name" value="PBPb"/>
    <property type="match status" value="1"/>
</dbReference>
<dbReference type="PANTHER" id="PTHR30085:SF7">
    <property type="entry name" value="AMINO-ACID ABC TRANSPORTER-BINDING PROTEIN YHDW-RELATED"/>
    <property type="match status" value="1"/>
</dbReference>
<evidence type="ECO:0000259" key="6">
    <source>
        <dbReference type="SMART" id="SM00062"/>
    </source>
</evidence>
<keyword evidence="2" id="KW-0813">Transport</keyword>
<proteinExistence type="inferred from homology"/>
<dbReference type="RefSeq" id="WP_137098094.1">
    <property type="nucleotide sequence ID" value="NZ_CP039865.1"/>
</dbReference>
<comment type="similarity">
    <text evidence="1 4">Belongs to the bacterial solute-binding protein 3 family.</text>
</comment>
<dbReference type="Proteomes" id="UP000298588">
    <property type="component" value="Chromosome"/>
</dbReference>